<dbReference type="InterPro" id="IPR049712">
    <property type="entry name" value="Poly_export"/>
</dbReference>
<evidence type="ECO:0000256" key="4">
    <source>
        <dbReference type="ARBA" id="ARBA00022452"/>
    </source>
</evidence>
<comment type="similarity">
    <text evidence="2">Belongs to the BexD/CtrA/VexA family.</text>
</comment>
<keyword evidence="12" id="KW-0564">Palmitate</keyword>
<keyword evidence="6 15" id="KW-0812">Transmembrane</keyword>
<feature type="transmembrane region" description="Helical" evidence="15">
    <location>
        <begin position="252"/>
        <end position="274"/>
    </location>
</feature>
<dbReference type="Proteomes" id="UP001500298">
    <property type="component" value="Unassembled WGS sequence"/>
</dbReference>
<reference evidence="19" key="1">
    <citation type="journal article" date="2019" name="Int. J. Syst. Evol. Microbiol.">
        <title>The Global Catalogue of Microorganisms (GCM) 10K type strain sequencing project: providing services to taxonomists for standard genome sequencing and annotation.</title>
        <authorList>
            <consortium name="The Broad Institute Genomics Platform"/>
            <consortium name="The Broad Institute Genome Sequencing Center for Infectious Disease"/>
            <person name="Wu L."/>
            <person name="Ma J."/>
        </authorList>
    </citation>
    <scope>NUCLEOTIDE SEQUENCE [LARGE SCALE GENOMIC DNA]</scope>
    <source>
        <strain evidence="19">JCM 18326</strain>
    </source>
</reference>
<proteinExistence type="inferred from homology"/>
<dbReference type="Gene3D" id="3.30.1950.10">
    <property type="entry name" value="wza like domain"/>
    <property type="match status" value="1"/>
</dbReference>
<name>A0ABP9DA96_9BACT</name>
<keyword evidence="14" id="KW-0449">Lipoprotein</keyword>
<keyword evidence="19" id="KW-1185">Reference proteome</keyword>
<evidence type="ECO:0000256" key="9">
    <source>
        <dbReference type="ARBA" id="ARBA00023065"/>
    </source>
</evidence>
<dbReference type="InterPro" id="IPR054765">
    <property type="entry name" value="SLBB_dom"/>
</dbReference>
<dbReference type="InterPro" id="IPR003715">
    <property type="entry name" value="Poly_export_N"/>
</dbReference>
<dbReference type="PANTHER" id="PTHR33619">
    <property type="entry name" value="POLYSACCHARIDE EXPORT PROTEIN GFCE-RELATED"/>
    <property type="match status" value="1"/>
</dbReference>
<evidence type="ECO:0000259" key="16">
    <source>
        <dbReference type="Pfam" id="PF02563"/>
    </source>
</evidence>
<dbReference type="PROSITE" id="PS51257">
    <property type="entry name" value="PROKAR_LIPOPROTEIN"/>
    <property type="match status" value="1"/>
</dbReference>
<dbReference type="EMBL" id="BAABJX010000017">
    <property type="protein sequence ID" value="GAA4826680.1"/>
    <property type="molecule type" value="Genomic_DNA"/>
</dbReference>
<accession>A0ABP9DA96</accession>
<evidence type="ECO:0000256" key="2">
    <source>
        <dbReference type="ARBA" id="ARBA00009450"/>
    </source>
</evidence>
<keyword evidence="7" id="KW-0732">Signal</keyword>
<dbReference type="PANTHER" id="PTHR33619:SF3">
    <property type="entry name" value="POLYSACCHARIDE EXPORT PROTEIN GFCE-RELATED"/>
    <property type="match status" value="1"/>
</dbReference>
<keyword evidence="8" id="KW-0625">Polysaccharide transport</keyword>
<keyword evidence="10" id="KW-0626">Porin</keyword>
<evidence type="ECO:0000256" key="11">
    <source>
        <dbReference type="ARBA" id="ARBA00023136"/>
    </source>
</evidence>
<dbReference type="Pfam" id="PF02563">
    <property type="entry name" value="Poly_export"/>
    <property type="match status" value="1"/>
</dbReference>
<organism evidence="18 19">
    <name type="scientific">Algivirga pacifica</name>
    <dbReference type="NCBI Taxonomy" id="1162670"/>
    <lineage>
        <taxon>Bacteria</taxon>
        <taxon>Pseudomonadati</taxon>
        <taxon>Bacteroidota</taxon>
        <taxon>Cytophagia</taxon>
        <taxon>Cytophagales</taxon>
        <taxon>Flammeovirgaceae</taxon>
        <taxon>Algivirga</taxon>
    </lineage>
</organism>
<evidence type="ECO:0000256" key="12">
    <source>
        <dbReference type="ARBA" id="ARBA00023139"/>
    </source>
</evidence>
<keyword evidence="3" id="KW-0813">Transport</keyword>
<gene>
    <name evidence="18" type="ORF">GCM10023331_09170</name>
</gene>
<evidence type="ECO:0000256" key="10">
    <source>
        <dbReference type="ARBA" id="ARBA00023114"/>
    </source>
</evidence>
<keyword evidence="4" id="KW-1134">Transmembrane beta strand</keyword>
<keyword evidence="13" id="KW-0998">Cell outer membrane</keyword>
<evidence type="ECO:0000256" key="1">
    <source>
        <dbReference type="ARBA" id="ARBA00004571"/>
    </source>
</evidence>
<evidence type="ECO:0000313" key="19">
    <source>
        <dbReference type="Proteomes" id="UP001500298"/>
    </source>
</evidence>
<evidence type="ECO:0000256" key="14">
    <source>
        <dbReference type="ARBA" id="ARBA00023288"/>
    </source>
</evidence>
<evidence type="ECO:0000256" key="8">
    <source>
        <dbReference type="ARBA" id="ARBA00023047"/>
    </source>
</evidence>
<feature type="domain" description="Polysaccharide export protein N-terminal" evidence="16">
    <location>
        <begin position="55"/>
        <end position="158"/>
    </location>
</feature>
<evidence type="ECO:0000313" key="18">
    <source>
        <dbReference type="EMBL" id="GAA4826680.1"/>
    </source>
</evidence>
<feature type="domain" description="SLBB" evidence="17">
    <location>
        <begin position="162"/>
        <end position="241"/>
    </location>
</feature>
<comment type="subcellular location">
    <subcellularLocation>
        <location evidence="1">Cell outer membrane</location>
        <topology evidence="1">Multi-pass membrane protein</topology>
    </subcellularLocation>
</comment>
<keyword evidence="11 15" id="KW-0472">Membrane</keyword>
<feature type="transmembrane region" description="Helical" evidence="15">
    <location>
        <begin position="6"/>
        <end position="24"/>
    </location>
</feature>
<keyword evidence="9" id="KW-0406">Ion transport</keyword>
<sequence length="277" mass="31255">MKENSFVLRFLVYLTFFTAITSCVSNKNATYLRNGNELKEDVPRDSVVRSYDLHTASEYRIRRDDQLNIRVSTTTPAEYNSFMQADPASAINSRQMQSTIIGGERGTIYGYEVDTEGYIAVPMLGRVLAKGRTISELEKEIQVGLSKYLKDPIVYINLLNFRFSVLGEVRREGMHSTFNHRITMVEAMSLAGGFGELAERSRVKLIRDNEGVAEVVYLDFLSEDFVSSPYYFVQPNDVLIVQPNKQRPAVNYAYRNASLVASIVGLIVSVATLVTRN</sequence>
<evidence type="ECO:0000259" key="17">
    <source>
        <dbReference type="Pfam" id="PF22461"/>
    </source>
</evidence>
<keyword evidence="15" id="KW-1133">Transmembrane helix</keyword>
<comment type="caution">
    <text evidence="18">The sequence shown here is derived from an EMBL/GenBank/DDBJ whole genome shotgun (WGS) entry which is preliminary data.</text>
</comment>
<evidence type="ECO:0000256" key="13">
    <source>
        <dbReference type="ARBA" id="ARBA00023237"/>
    </source>
</evidence>
<protein>
    <submittedName>
        <fullName evidence="18">Polysaccharide biosynthesis/export family protein</fullName>
    </submittedName>
</protein>
<keyword evidence="5" id="KW-0762">Sugar transport</keyword>
<evidence type="ECO:0000256" key="15">
    <source>
        <dbReference type="SAM" id="Phobius"/>
    </source>
</evidence>
<evidence type="ECO:0000256" key="7">
    <source>
        <dbReference type="ARBA" id="ARBA00022729"/>
    </source>
</evidence>
<evidence type="ECO:0000256" key="5">
    <source>
        <dbReference type="ARBA" id="ARBA00022597"/>
    </source>
</evidence>
<evidence type="ECO:0000256" key="6">
    <source>
        <dbReference type="ARBA" id="ARBA00022692"/>
    </source>
</evidence>
<dbReference type="RefSeq" id="WP_345369580.1">
    <property type="nucleotide sequence ID" value="NZ_BAABJX010000017.1"/>
</dbReference>
<dbReference type="Pfam" id="PF22461">
    <property type="entry name" value="SLBB_2"/>
    <property type="match status" value="1"/>
</dbReference>
<evidence type="ECO:0000256" key="3">
    <source>
        <dbReference type="ARBA" id="ARBA00022448"/>
    </source>
</evidence>